<organism evidence="3 4">
    <name type="scientific">Drosophila rhopaloa</name>
    <name type="common">Fruit fly</name>
    <dbReference type="NCBI Taxonomy" id="1041015"/>
    <lineage>
        <taxon>Eukaryota</taxon>
        <taxon>Metazoa</taxon>
        <taxon>Ecdysozoa</taxon>
        <taxon>Arthropoda</taxon>
        <taxon>Hexapoda</taxon>
        <taxon>Insecta</taxon>
        <taxon>Pterygota</taxon>
        <taxon>Neoptera</taxon>
        <taxon>Endopterygota</taxon>
        <taxon>Diptera</taxon>
        <taxon>Brachycera</taxon>
        <taxon>Muscomorpha</taxon>
        <taxon>Ephydroidea</taxon>
        <taxon>Drosophilidae</taxon>
        <taxon>Drosophila</taxon>
        <taxon>Sophophora</taxon>
    </lineage>
</organism>
<evidence type="ECO:0000256" key="1">
    <source>
        <dbReference type="PROSITE-ProRule" id="PRU00267"/>
    </source>
</evidence>
<protein>
    <recommendedName>
        <fullName evidence="2">HMG box domain-containing protein</fullName>
    </recommendedName>
</protein>
<accession>A0ABM5JBK3</accession>
<feature type="domain" description="HMG box" evidence="2">
    <location>
        <begin position="22"/>
        <end position="91"/>
    </location>
</feature>
<dbReference type="CDD" id="cd00084">
    <property type="entry name" value="HMG-box_SF"/>
    <property type="match status" value="1"/>
</dbReference>
<name>A0ABM5JBK3_DRORH</name>
<dbReference type="Gene3D" id="1.10.30.10">
    <property type="entry name" value="High mobility group box domain"/>
    <property type="match status" value="1"/>
</dbReference>
<evidence type="ECO:0000313" key="3">
    <source>
        <dbReference type="EnsemblMetazoa" id="XP_044316202.1"/>
    </source>
</evidence>
<dbReference type="PROSITE" id="PS50118">
    <property type="entry name" value="HMG_BOX_2"/>
    <property type="match status" value="1"/>
</dbReference>
<dbReference type="EnsemblMetazoa" id="XM_044460267.1">
    <property type="protein sequence ID" value="XP_044316202.1"/>
    <property type="gene ID" value="LOC123037798"/>
</dbReference>
<dbReference type="Proteomes" id="UP001652680">
    <property type="component" value="Unassembled WGS sequence"/>
</dbReference>
<reference evidence="4" key="1">
    <citation type="journal article" date="2021" name="Elife">
        <title>Highly contiguous assemblies of 101 drosophilid genomes.</title>
        <authorList>
            <person name="Kim B.Y."/>
            <person name="Wang J.R."/>
            <person name="Miller D.E."/>
            <person name="Barmina O."/>
            <person name="Delaney E."/>
            <person name="Thompson A."/>
            <person name="Comeault A.A."/>
            <person name="Peede D."/>
            <person name="D'Agostino E.R."/>
            <person name="Pelaez J."/>
            <person name="Aguilar J.M."/>
            <person name="Haji D."/>
            <person name="Matsunaga T."/>
            <person name="Armstrong E.E."/>
            <person name="Zych M."/>
            <person name="Ogawa Y."/>
            <person name="Stamenkovic-Radak M."/>
            <person name="Jelic M."/>
            <person name="Veselinovic M.S."/>
            <person name="Tanaskovic M."/>
            <person name="Eric P."/>
            <person name="Gao J.J."/>
            <person name="Katoh T.K."/>
            <person name="Toda M.J."/>
            <person name="Watabe H."/>
            <person name="Watada M."/>
            <person name="Davis J.S."/>
            <person name="Moyle L.C."/>
            <person name="Manoli G."/>
            <person name="Bertolini E."/>
            <person name="Kostal V."/>
            <person name="Hawley R.S."/>
            <person name="Takahashi A."/>
            <person name="Jones C.D."/>
            <person name="Price D.K."/>
            <person name="Whiteman N."/>
            <person name="Kopp A."/>
            <person name="Matute D.R."/>
            <person name="Petrov D.A."/>
        </authorList>
    </citation>
    <scope>NUCLEOTIDE SEQUENCE [LARGE SCALE GENOMIC DNA]</scope>
</reference>
<feature type="DNA-binding region" description="HMG box" evidence="1">
    <location>
        <begin position="22"/>
        <end position="91"/>
    </location>
</feature>
<dbReference type="SUPFAM" id="SSF47095">
    <property type="entry name" value="HMG-box"/>
    <property type="match status" value="1"/>
</dbReference>
<proteinExistence type="predicted"/>
<dbReference type="Pfam" id="PF00505">
    <property type="entry name" value="HMG_box"/>
    <property type="match status" value="1"/>
</dbReference>
<dbReference type="InterPro" id="IPR009071">
    <property type="entry name" value="HMG_box_dom"/>
</dbReference>
<dbReference type="InterPro" id="IPR036910">
    <property type="entry name" value="HMG_box_dom_sf"/>
</dbReference>
<reference evidence="3" key="2">
    <citation type="submission" date="2025-05" db="UniProtKB">
        <authorList>
            <consortium name="EnsemblMetazoa"/>
        </authorList>
    </citation>
    <scope>IDENTIFICATION</scope>
</reference>
<evidence type="ECO:0000259" key="2">
    <source>
        <dbReference type="PROSITE" id="PS50118"/>
    </source>
</evidence>
<sequence>MMSAENFRVSFSTFGWAMRMNKSLSVNPYFVFLDQFRSNLQRRGIHHLKPIDVAKIGGRKWREMTPAQKSVFIEIAQINRSRIRKRTRPRLPVGGAKRCRIKRTHKMSKSDS</sequence>
<dbReference type="GeneID" id="123037798"/>
<keyword evidence="1" id="KW-0539">Nucleus</keyword>
<dbReference type="RefSeq" id="XP_044316202.1">
    <property type="nucleotide sequence ID" value="XM_044460267.1"/>
</dbReference>
<keyword evidence="4" id="KW-1185">Reference proteome</keyword>
<evidence type="ECO:0000313" key="4">
    <source>
        <dbReference type="Proteomes" id="UP001652680"/>
    </source>
</evidence>
<keyword evidence="1" id="KW-0238">DNA-binding</keyword>